<feature type="transmembrane region" description="Helical" evidence="1">
    <location>
        <begin position="39"/>
        <end position="58"/>
    </location>
</feature>
<dbReference type="EMBL" id="SGIT01000003">
    <property type="protein sequence ID" value="RZF58945.1"/>
    <property type="molecule type" value="Genomic_DNA"/>
</dbReference>
<feature type="transmembrane region" description="Helical" evidence="1">
    <location>
        <begin position="70"/>
        <end position="99"/>
    </location>
</feature>
<feature type="transmembrane region" description="Helical" evidence="1">
    <location>
        <begin position="111"/>
        <end position="130"/>
    </location>
</feature>
<dbReference type="AlphaFoldDB" id="A0A4Q6XIB4"/>
<keyword evidence="3" id="KW-1185">Reference proteome</keyword>
<organism evidence="2 3">
    <name type="scientific">Sphingobacterium corticibacterium</name>
    <dbReference type="NCBI Taxonomy" id="2484746"/>
    <lineage>
        <taxon>Bacteria</taxon>
        <taxon>Pseudomonadati</taxon>
        <taxon>Bacteroidota</taxon>
        <taxon>Sphingobacteriia</taxon>
        <taxon>Sphingobacteriales</taxon>
        <taxon>Sphingobacteriaceae</taxon>
        <taxon>Sphingobacterium</taxon>
    </lineage>
</organism>
<dbReference type="OrthoDB" id="951200at2"/>
<proteinExistence type="predicted"/>
<evidence type="ECO:0000256" key="1">
    <source>
        <dbReference type="SAM" id="Phobius"/>
    </source>
</evidence>
<evidence type="ECO:0000313" key="3">
    <source>
        <dbReference type="Proteomes" id="UP000292855"/>
    </source>
</evidence>
<reference evidence="2 3" key="1">
    <citation type="submission" date="2019-02" db="EMBL/GenBank/DDBJ databases">
        <authorList>
            <person name="Li Y."/>
        </authorList>
    </citation>
    <scope>NUCLEOTIDE SEQUENCE [LARGE SCALE GENOMIC DNA]</scope>
    <source>
        <strain evidence="2 3">30C10-4-7</strain>
    </source>
</reference>
<dbReference type="RefSeq" id="WP_130142781.1">
    <property type="nucleotide sequence ID" value="NZ_SGIT01000003.1"/>
</dbReference>
<keyword evidence="1" id="KW-0812">Transmembrane</keyword>
<protein>
    <recommendedName>
        <fullName evidence="4">O-antigen ligase domain-containing protein</fullName>
    </recommendedName>
</protein>
<feature type="transmembrane region" description="Helical" evidence="1">
    <location>
        <begin position="239"/>
        <end position="258"/>
    </location>
</feature>
<keyword evidence="1" id="KW-1133">Transmembrane helix</keyword>
<gene>
    <name evidence="2" type="ORF">EWE74_16635</name>
</gene>
<name>A0A4Q6XIB4_9SPHI</name>
<evidence type="ECO:0000313" key="2">
    <source>
        <dbReference type="EMBL" id="RZF58945.1"/>
    </source>
</evidence>
<accession>A0A4Q6XIB4</accession>
<feature type="transmembrane region" description="Helical" evidence="1">
    <location>
        <begin position="6"/>
        <end position="27"/>
    </location>
</feature>
<evidence type="ECO:0008006" key="4">
    <source>
        <dbReference type="Google" id="ProtNLM"/>
    </source>
</evidence>
<sequence>MNHAILWLTVIFCFCYLLQYIIYPTVLFRGAQEDFSHDVRIRLAGQGIVSLGFFLSLNRLLVTDRLKLKYLAIMSACVGVMILMGFRTVLLALLIISFVMVITIKGFNFRLTLYLLGFLIIGGFFSQMPFVQDKIQAMQERQETDNMSNDNYIRVLQLEYYLNEHFKDSKEFVFGSGIPALNDNGNYSKYMNILLDSGLTWVDFGLFSISWLIGIPTVLMMIWYSIMCVSKRVSVNNRFLGFWFLFLLLISFTTAEFFRSGNFVIQSVVFYYIELANKSYLFSMYEKRSKGRYTYIPSGT</sequence>
<dbReference type="Proteomes" id="UP000292855">
    <property type="component" value="Unassembled WGS sequence"/>
</dbReference>
<keyword evidence="1" id="KW-0472">Membrane</keyword>
<feature type="transmembrane region" description="Helical" evidence="1">
    <location>
        <begin position="204"/>
        <end position="227"/>
    </location>
</feature>
<comment type="caution">
    <text evidence="2">The sequence shown here is derived from an EMBL/GenBank/DDBJ whole genome shotgun (WGS) entry which is preliminary data.</text>
</comment>
<feature type="transmembrane region" description="Helical" evidence="1">
    <location>
        <begin position="264"/>
        <end position="282"/>
    </location>
</feature>